<dbReference type="GO" id="GO:0033765">
    <property type="term" value="F:steroid dehydrogenase activity, acting on the CH-CH group of donors"/>
    <property type="evidence" value="ECO:0007669"/>
    <property type="project" value="UniProtKB-ARBA"/>
</dbReference>
<dbReference type="EMBL" id="LAVA02000019">
    <property type="protein sequence ID" value="OIJ68129.1"/>
    <property type="molecule type" value="Genomic_DNA"/>
</dbReference>
<dbReference type="PIRSF" id="PIRSF036654">
    <property type="entry name" value="UCP036654"/>
    <property type="match status" value="1"/>
</dbReference>
<gene>
    <name evidence="4" type="ORF">WN71_010090</name>
</gene>
<dbReference type="InterPro" id="IPR003953">
    <property type="entry name" value="FAD-dep_OxRdtase_2_FAD-bd"/>
</dbReference>
<evidence type="ECO:0000313" key="4">
    <source>
        <dbReference type="EMBL" id="OIJ68129.1"/>
    </source>
</evidence>
<dbReference type="AlphaFoldDB" id="A0A1J4P067"/>
<dbReference type="InterPro" id="IPR027477">
    <property type="entry name" value="Succ_DH/fumarate_Rdtase_cat_sf"/>
</dbReference>
<accession>A0A1J4P067</accession>
<feature type="domain" description="FAD-dependent oxidoreductase 2 FAD-binding" evidence="3">
    <location>
        <begin position="50"/>
        <end position="581"/>
    </location>
</feature>
<dbReference type="InterPro" id="IPR006311">
    <property type="entry name" value="TAT_signal"/>
</dbReference>
<dbReference type="RefSeq" id="WP_046586137.1">
    <property type="nucleotide sequence ID" value="NZ_LAVA02000019.1"/>
</dbReference>
<dbReference type="NCBIfam" id="NF009472">
    <property type="entry name" value="PRK12834.1"/>
    <property type="match status" value="1"/>
</dbReference>
<proteinExistence type="predicted"/>
<evidence type="ECO:0000313" key="5">
    <source>
        <dbReference type="Proteomes" id="UP000034196"/>
    </source>
</evidence>
<dbReference type="InterPro" id="IPR014614">
    <property type="entry name" value="KsdD_DH"/>
</dbReference>
<dbReference type="PANTHER" id="PTHR43260:SF1">
    <property type="entry name" value="KSDD-LIKE STEROID DEHYDROGENASE RV0785"/>
    <property type="match status" value="1"/>
</dbReference>
<dbReference type="Gene3D" id="3.90.700.10">
    <property type="entry name" value="Succinate dehydrogenase/fumarate reductase flavoprotein, catalytic domain"/>
    <property type="match status" value="1"/>
</dbReference>
<dbReference type="OrthoDB" id="9813348at2"/>
<comment type="caution">
    <text evidence="4">The sequence shown here is derived from an EMBL/GenBank/DDBJ whole genome shotgun (WGS) entry which is preliminary data.</text>
</comment>
<dbReference type="PROSITE" id="PS51318">
    <property type="entry name" value="TAT"/>
    <property type="match status" value="1"/>
</dbReference>
<protein>
    <submittedName>
        <fullName evidence="4">FAD-binding dehydrogenase</fullName>
    </submittedName>
</protein>
<name>A0A1J4P067_9ACTN</name>
<dbReference type="STRING" id="1428628.WN71_010090"/>
<dbReference type="Pfam" id="PF00890">
    <property type="entry name" value="FAD_binding_2"/>
    <property type="match status" value="1"/>
</dbReference>
<dbReference type="InterPro" id="IPR036188">
    <property type="entry name" value="FAD/NAD-bd_sf"/>
</dbReference>
<keyword evidence="1" id="KW-0285">Flavoprotein</keyword>
<dbReference type="Gene3D" id="3.50.50.60">
    <property type="entry name" value="FAD/NAD(P)-binding domain"/>
    <property type="match status" value="1"/>
</dbReference>
<organism evidence="4 5">
    <name type="scientific">Streptomyces mangrovisoli</name>
    <dbReference type="NCBI Taxonomy" id="1428628"/>
    <lineage>
        <taxon>Bacteria</taxon>
        <taxon>Bacillati</taxon>
        <taxon>Actinomycetota</taxon>
        <taxon>Actinomycetes</taxon>
        <taxon>Kitasatosporales</taxon>
        <taxon>Streptomycetaceae</taxon>
        <taxon>Streptomyces</taxon>
    </lineage>
</organism>
<evidence type="ECO:0000256" key="2">
    <source>
        <dbReference type="ARBA" id="ARBA00023002"/>
    </source>
</evidence>
<dbReference type="SUPFAM" id="SSF51905">
    <property type="entry name" value="FAD/NAD(P)-binding domain"/>
    <property type="match status" value="2"/>
</dbReference>
<reference evidence="4" key="1">
    <citation type="submission" date="2016-10" db="EMBL/GenBank/DDBJ databases">
        <title>Genome sequence of Streptomyces mangrovisoli MUSC 149.</title>
        <authorList>
            <person name="Lee L.-H."/>
            <person name="Ser H.-L."/>
        </authorList>
    </citation>
    <scope>NUCLEOTIDE SEQUENCE [LARGE SCALE GENOMIC DNA]</scope>
    <source>
        <strain evidence="4">MUSC 149</strain>
    </source>
</reference>
<keyword evidence="5" id="KW-1185">Reference proteome</keyword>
<evidence type="ECO:0000259" key="3">
    <source>
        <dbReference type="Pfam" id="PF00890"/>
    </source>
</evidence>
<sequence>MEIPRPVVPASVDADSSLSRRQVLTVAGGALAGVALGQAGAFAAESQDADAIVVGHGLAGLVATAELAAAGRKVLLLDQEPEASLGGQAYWSFGGLFFVDSDEQRLMGVKDSHDLAWQDWIGAAGFDRGVDDPAGQDYWAYKWAQAYVDFAAGEKRSWLSGLGVQWFPVVGWAERGGGLATGHGNSVPRFHVTWGTGPAVVEPFEKKVRAAVSAGKVTFKFRHRVDELVTTAGVVTGVRGAVLEPSGAARGTASSRTVVGDFELRAPVVVVTSGGIGANHDLVRQNWPARLGAAPKFMVTGVPAHVDGRMLAITEQAGGRIVNPDRMWHYTEGLRNYAPIWPNHGIRILPGPSSMWFDATGRRFDSPDIPGYDTLHTLGSITASGHDYSWFVTTQKILAKEFALSGSEQNPDLTNKDVLQLLSRIWQTPEPIEKFKEKGADFVVATTLDDLVAGMNKLTGDNLIGLADLRRQIEARDREIDNPYTKDVQVMGIRNALGYIGDSLSRTASLHKILDSSAGPLIAVRLNILTRKTLGGLQTDLSGRVLDRSGSPVPGLYAAGEVAGFGGGGVHGYRSLEGTFLGGCLYSGRQAGRAAAAATAT</sequence>
<dbReference type="PANTHER" id="PTHR43260">
    <property type="entry name" value="3-KETOSTEROID-DELTA-1-DEHYDROGENASE"/>
    <property type="match status" value="1"/>
</dbReference>
<dbReference type="Proteomes" id="UP000034196">
    <property type="component" value="Unassembled WGS sequence"/>
</dbReference>
<keyword evidence="2" id="KW-0560">Oxidoreductase</keyword>
<evidence type="ECO:0000256" key="1">
    <source>
        <dbReference type="ARBA" id="ARBA00022630"/>
    </source>
</evidence>